<protein>
    <submittedName>
        <fullName evidence="11">MFS transporter</fullName>
    </submittedName>
</protein>
<dbReference type="InterPro" id="IPR036259">
    <property type="entry name" value="MFS_trans_sf"/>
</dbReference>
<evidence type="ECO:0000256" key="8">
    <source>
        <dbReference type="RuleBase" id="RU003755"/>
    </source>
</evidence>
<feature type="transmembrane region" description="Helical" evidence="10">
    <location>
        <begin position="121"/>
        <end position="141"/>
    </location>
</feature>
<evidence type="ECO:0000256" key="2">
    <source>
        <dbReference type="ARBA" id="ARBA00022448"/>
    </source>
</evidence>
<dbReference type="GO" id="GO:0005886">
    <property type="term" value="C:plasma membrane"/>
    <property type="evidence" value="ECO:0007669"/>
    <property type="project" value="UniProtKB-SubCell"/>
</dbReference>
<dbReference type="InterPro" id="IPR018456">
    <property type="entry name" value="PTR2_symporter_CS"/>
</dbReference>
<name>A0A7U4JBT3_9SPHN</name>
<feature type="transmembrane region" description="Helical" evidence="10">
    <location>
        <begin position="61"/>
        <end position="82"/>
    </location>
</feature>
<evidence type="ECO:0000256" key="1">
    <source>
        <dbReference type="ARBA" id="ARBA00004651"/>
    </source>
</evidence>
<dbReference type="PANTHER" id="PTHR23517">
    <property type="entry name" value="RESISTANCE PROTEIN MDTM, PUTATIVE-RELATED-RELATED"/>
    <property type="match status" value="1"/>
</dbReference>
<keyword evidence="2 8" id="KW-0813">Transport</keyword>
<evidence type="ECO:0000313" key="11">
    <source>
        <dbReference type="EMBL" id="AJP73837.1"/>
    </source>
</evidence>
<dbReference type="PROSITE" id="PS01023">
    <property type="entry name" value="PTR2_2"/>
    <property type="match status" value="1"/>
</dbReference>
<evidence type="ECO:0000256" key="9">
    <source>
        <dbReference type="SAM" id="MobiDB-lite"/>
    </source>
</evidence>
<evidence type="ECO:0000256" key="7">
    <source>
        <dbReference type="ARBA" id="ARBA00023136"/>
    </source>
</evidence>
<comment type="subcellular location">
    <subcellularLocation>
        <location evidence="1">Cell membrane</location>
        <topology evidence="1">Multi-pass membrane protein</topology>
    </subcellularLocation>
    <subcellularLocation>
        <location evidence="8">Membrane</location>
        <topology evidence="8">Multi-pass membrane protein</topology>
    </subcellularLocation>
</comment>
<dbReference type="InterPro" id="IPR050171">
    <property type="entry name" value="MFS_Transporters"/>
</dbReference>
<keyword evidence="7 10" id="KW-0472">Membrane</keyword>
<evidence type="ECO:0000256" key="3">
    <source>
        <dbReference type="ARBA" id="ARBA00022475"/>
    </source>
</evidence>
<keyword evidence="5" id="KW-0571">Peptide transport</keyword>
<feature type="transmembrane region" description="Helical" evidence="10">
    <location>
        <begin position="162"/>
        <end position="181"/>
    </location>
</feature>
<feature type="transmembrane region" description="Helical" evidence="10">
    <location>
        <begin position="187"/>
        <end position="208"/>
    </location>
</feature>
<evidence type="ECO:0000256" key="10">
    <source>
        <dbReference type="SAM" id="Phobius"/>
    </source>
</evidence>
<keyword evidence="6 10" id="KW-1133">Transmembrane helix</keyword>
<dbReference type="PROSITE" id="PS01022">
    <property type="entry name" value="PTR2_1"/>
    <property type="match status" value="1"/>
</dbReference>
<gene>
    <name evidence="11" type="ORF">TS85_21600</name>
</gene>
<dbReference type="CDD" id="cd17346">
    <property type="entry name" value="MFS_DtpA_like"/>
    <property type="match status" value="1"/>
</dbReference>
<feature type="transmembrane region" description="Helical" evidence="10">
    <location>
        <begin position="290"/>
        <end position="307"/>
    </location>
</feature>
<dbReference type="GO" id="GO:1904680">
    <property type="term" value="F:peptide transmembrane transporter activity"/>
    <property type="evidence" value="ECO:0007669"/>
    <property type="project" value="InterPro"/>
</dbReference>
<feature type="transmembrane region" description="Helical" evidence="10">
    <location>
        <begin position="396"/>
        <end position="420"/>
    </location>
</feature>
<keyword evidence="4 8" id="KW-0812">Transmembrane</keyword>
<dbReference type="OrthoDB" id="9772725at2"/>
<sequence>MATTMAGGGVPASAKTFLGHPRGLYMLFFAEMWERFSYYGMRAILVFYLTKHFLFGENPAYAVYGAYTSMVYITPVIGGYLADKYLGARKAVFAGGILIAIGHLLIALVEGPQGEQGVYLNGFYAGLAFIIVGTGFLKANISVLVGQLYRRDDVRRDGAFSIFYMGINLGAFIGPILIGYLGERVGWSWGFGAAGIGMLLGLVVFVLFRHDLHGAGAPADPVLLAARTPLGISREWLIYLGSIVVVGIAWLLIRDESTVGTLLLACFGVTFLYIFYRALFTLPRVERNRVFAALYLIALCPLFWALFEQAGSSLNVFTDQRVDRHFLGWEMPASWFQSVNSFWIITLAPLFGILWVWLGKRGLEPSAALKFALGLIQVGLGFIVLVLGAGRDGAMTPMLFVILLYLLHSTAELCFSPVGLSSMTRLSTGSMVGLMMGTWFLSTAAGNFLAAQIAQMTGGEGAGPDRVLEVYWSIGWYIIVIGVVAMPVSWLVSRLMHLDTIGQDETGHALAGESQLAEPAAAGTRTKDEQH</sequence>
<feature type="transmembrane region" description="Helical" evidence="10">
    <location>
        <begin position="259"/>
        <end position="278"/>
    </location>
</feature>
<dbReference type="Gene3D" id="1.20.1250.20">
    <property type="entry name" value="MFS general substrate transporter like domains"/>
    <property type="match status" value="1"/>
</dbReference>
<reference evidence="11 12" key="1">
    <citation type="journal article" date="2015" name="Int. J. Syst. Evol. Microbiol.">
        <title>Sphingomonas hengshuiensis sp. nov., isolated from lake wetland.</title>
        <authorList>
            <person name="Wei S."/>
            <person name="Wang T."/>
            <person name="Liu H."/>
            <person name="Zhang C."/>
            <person name="Guo J."/>
            <person name="Wang Q."/>
            <person name="Liang K."/>
            <person name="Zhang Z."/>
        </authorList>
    </citation>
    <scope>NUCLEOTIDE SEQUENCE [LARGE SCALE GENOMIC DNA]</scope>
    <source>
        <strain evidence="11 12">WHSC-8</strain>
    </source>
</reference>
<organism evidence="11 12">
    <name type="scientific">Sphingomonas hengshuiensis</name>
    <dbReference type="NCBI Taxonomy" id="1609977"/>
    <lineage>
        <taxon>Bacteria</taxon>
        <taxon>Pseudomonadati</taxon>
        <taxon>Pseudomonadota</taxon>
        <taxon>Alphaproteobacteria</taxon>
        <taxon>Sphingomonadales</taxon>
        <taxon>Sphingomonadaceae</taxon>
        <taxon>Sphingomonas</taxon>
    </lineage>
</organism>
<evidence type="ECO:0000313" key="12">
    <source>
        <dbReference type="Proteomes" id="UP000032300"/>
    </source>
</evidence>
<feature type="transmembrane region" description="Helical" evidence="10">
    <location>
        <begin position="432"/>
        <end position="454"/>
    </location>
</feature>
<dbReference type="AlphaFoldDB" id="A0A7U4JBT3"/>
<proteinExistence type="inferred from homology"/>
<dbReference type="SUPFAM" id="SSF103473">
    <property type="entry name" value="MFS general substrate transporter"/>
    <property type="match status" value="1"/>
</dbReference>
<feature type="transmembrane region" description="Helical" evidence="10">
    <location>
        <begin position="341"/>
        <end position="359"/>
    </location>
</feature>
<dbReference type="RefSeq" id="WP_044334983.1">
    <property type="nucleotide sequence ID" value="NZ_CP010836.1"/>
</dbReference>
<comment type="similarity">
    <text evidence="8">Belongs to the major facilitator superfamily. Proton-dependent oligopeptide transporter (POT/PTR) (TC 2.A.17) family.</text>
</comment>
<dbReference type="PANTHER" id="PTHR23517:SF15">
    <property type="entry name" value="PROTON-DEPENDENT OLIGOPEPTIDE FAMILY TRANSPORT PROTEIN"/>
    <property type="match status" value="1"/>
</dbReference>
<keyword evidence="5" id="KW-0653">Protein transport</keyword>
<dbReference type="Proteomes" id="UP000032300">
    <property type="component" value="Chromosome"/>
</dbReference>
<dbReference type="NCBIfam" id="TIGR00924">
    <property type="entry name" value="yjdL_sub1_fam"/>
    <property type="match status" value="1"/>
</dbReference>
<evidence type="ECO:0000256" key="4">
    <source>
        <dbReference type="ARBA" id="ARBA00022692"/>
    </source>
</evidence>
<dbReference type="KEGG" id="sphi:TS85_21600"/>
<keyword evidence="12" id="KW-1185">Reference proteome</keyword>
<evidence type="ECO:0000256" key="5">
    <source>
        <dbReference type="ARBA" id="ARBA00022856"/>
    </source>
</evidence>
<accession>A0A7U4JBT3</accession>
<feature type="transmembrane region" description="Helical" evidence="10">
    <location>
        <begin position="474"/>
        <end position="492"/>
    </location>
</feature>
<dbReference type="Pfam" id="PF00854">
    <property type="entry name" value="PTR2"/>
    <property type="match status" value="1"/>
</dbReference>
<feature type="transmembrane region" description="Helical" evidence="10">
    <location>
        <begin position="371"/>
        <end position="390"/>
    </location>
</feature>
<evidence type="ECO:0000256" key="6">
    <source>
        <dbReference type="ARBA" id="ARBA00022989"/>
    </source>
</evidence>
<reference evidence="11 12" key="2">
    <citation type="submission" date="2015-02" db="EMBL/GenBank/DDBJ databases">
        <title>The complete genome of Sphingomonas hengshuiensis sp. WHSC-8 isolated from soil of Hengshui Lake.</title>
        <authorList>
            <person name="Wei S."/>
            <person name="Guo J."/>
            <person name="Su C."/>
            <person name="Wu R."/>
            <person name="Zhang Z."/>
            <person name="Liang K."/>
            <person name="Li H."/>
            <person name="Wang T."/>
            <person name="Liu H."/>
            <person name="Zhang C."/>
            <person name="Li Z."/>
            <person name="Wang Q."/>
            <person name="Meng J."/>
        </authorList>
    </citation>
    <scope>NUCLEOTIDE SEQUENCE [LARGE SCALE GENOMIC DNA]</scope>
    <source>
        <strain evidence="11 12">WHSC-8</strain>
    </source>
</reference>
<dbReference type="GO" id="GO:0006857">
    <property type="term" value="P:oligopeptide transport"/>
    <property type="evidence" value="ECO:0007669"/>
    <property type="project" value="InterPro"/>
</dbReference>
<dbReference type="InterPro" id="IPR005279">
    <property type="entry name" value="Dipep/tripep_permease"/>
</dbReference>
<feature type="transmembrane region" description="Helical" evidence="10">
    <location>
        <begin position="91"/>
        <end position="109"/>
    </location>
</feature>
<feature type="region of interest" description="Disordered" evidence="9">
    <location>
        <begin position="512"/>
        <end position="531"/>
    </location>
</feature>
<feature type="transmembrane region" description="Helical" evidence="10">
    <location>
        <begin position="236"/>
        <end position="253"/>
    </location>
</feature>
<keyword evidence="3" id="KW-1003">Cell membrane</keyword>
<dbReference type="InterPro" id="IPR000109">
    <property type="entry name" value="POT_fam"/>
</dbReference>
<dbReference type="EMBL" id="CP010836">
    <property type="protein sequence ID" value="AJP73837.1"/>
    <property type="molecule type" value="Genomic_DNA"/>
</dbReference>